<dbReference type="EMBL" id="BFAA01000532">
    <property type="protein sequence ID" value="GCB72802.1"/>
    <property type="molecule type" value="Genomic_DNA"/>
</dbReference>
<accession>A0A401PI45</accession>
<dbReference type="GO" id="GO:0003950">
    <property type="term" value="F:NAD+ poly-ADP-ribosyltransferase activity"/>
    <property type="evidence" value="ECO:0007669"/>
    <property type="project" value="UniProtKB-UniRule"/>
</dbReference>
<comment type="similarity">
    <text evidence="6">Belongs to the ARTD/PARP family.</text>
</comment>
<evidence type="ECO:0000256" key="6">
    <source>
        <dbReference type="ARBA" id="ARBA00024347"/>
    </source>
</evidence>
<dbReference type="OMA" id="WQYEDNN"/>
<evidence type="ECO:0000256" key="7">
    <source>
        <dbReference type="RuleBase" id="RU362114"/>
    </source>
</evidence>
<comment type="subcellular location">
    <subcellularLocation>
        <location evidence="1">Nucleus</location>
    </subcellularLocation>
</comment>
<evidence type="ECO:0000256" key="5">
    <source>
        <dbReference type="ARBA" id="ARBA00023242"/>
    </source>
</evidence>
<keyword evidence="2 7" id="KW-0328">Glycosyltransferase</keyword>
<keyword evidence="10" id="KW-1185">Reference proteome</keyword>
<dbReference type="GO" id="GO:0005634">
    <property type="term" value="C:nucleus"/>
    <property type="evidence" value="ECO:0007669"/>
    <property type="project" value="UniProtKB-SubCell"/>
</dbReference>
<dbReference type="GO" id="GO:1990404">
    <property type="term" value="F:NAD+-protein mono-ADP-ribosyltransferase activity"/>
    <property type="evidence" value="ECO:0007669"/>
    <property type="project" value="TreeGrafter"/>
</dbReference>
<dbReference type="GO" id="GO:0010629">
    <property type="term" value="P:negative regulation of gene expression"/>
    <property type="evidence" value="ECO:0007669"/>
    <property type="project" value="TreeGrafter"/>
</dbReference>
<dbReference type="GO" id="GO:0070212">
    <property type="term" value="P:protein poly-ADP-ribosylation"/>
    <property type="evidence" value="ECO:0007669"/>
    <property type="project" value="TreeGrafter"/>
</dbReference>
<evidence type="ECO:0000256" key="4">
    <source>
        <dbReference type="ARBA" id="ARBA00023027"/>
    </source>
</evidence>
<dbReference type="Gene3D" id="3.30.720.50">
    <property type="match status" value="1"/>
</dbReference>
<evidence type="ECO:0000256" key="1">
    <source>
        <dbReference type="ARBA" id="ARBA00004123"/>
    </source>
</evidence>
<dbReference type="InterPro" id="IPR004170">
    <property type="entry name" value="WWE_dom"/>
</dbReference>
<dbReference type="FunFam" id="3.90.228.10:FF:000008">
    <property type="entry name" value="Poly [ADP-ribose] polymerase"/>
    <property type="match status" value="1"/>
</dbReference>
<gene>
    <name evidence="9" type="ORF">scyTo_0002194</name>
</gene>
<dbReference type="GO" id="GO:0005737">
    <property type="term" value="C:cytoplasm"/>
    <property type="evidence" value="ECO:0007669"/>
    <property type="project" value="TreeGrafter"/>
</dbReference>
<dbReference type="PROSITE" id="PS51059">
    <property type="entry name" value="PARP_CATALYTIC"/>
    <property type="match status" value="1"/>
</dbReference>
<evidence type="ECO:0000313" key="9">
    <source>
        <dbReference type="EMBL" id="GCB72802.1"/>
    </source>
</evidence>
<proteinExistence type="inferred from homology"/>
<dbReference type="OrthoDB" id="6133115at2759"/>
<feature type="domain" description="PARP catalytic" evidence="8">
    <location>
        <begin position="203"/>
        <end position="407"/>
    </location>
</feature>
<dbReference type="SUPFAM" id="SSF117839">
    <property type="entry name" value="WWE domain"/>
    <property type="match status" value="1"/>
</dbReference>
<protein>
    <recommendedName>
        <fullName evidence="7">Poly [ADP-ribose] polymerase</fullName>
        <shortName evidence="7">PARP</shortName>
        <ecNumber evidence="7">2.4.2.-</ecNumber>
    </recommendedName>
</protein>
<dbReference type="PANTHER" id="PTHR14453">
    <property type="entry name" value="PARP/ZINC FINGER CCCH TYPE DOMAIN CONTAINING PROTEIN"/>
    <property type="match status" value="1"/>
</dbReference>
<dbReference type="InterPro" id="IPR052056">
    <property type="entry name" value="Mono-ARTD/PARP"/>
</dbReference>
<keyword evidence="4 7" id="KW-0520">NAD</keyword>
<dbReference type="Proteomes" id="UP000288216">
    <property type="component" value="Unassembled WGS sequence"/>
</dbReference>
<comment type="caution">
    <text evidence="9">The sequence shown here is derived from an EMBL/GenBank/DDBJ whole genome shotgun (WGS) entry which is preliminary data.</text>
</comment>
<dbReference type="PANTHER" id="PTHR14453:SF101">
    <property type="entry name" value="POLY [ADP-RIBOSE] POLYMERASE"/>
    <property type="match status" value="1"/>
</dbReference>
<dbReference type="SUPFAM" id="SSF56399">
    <property type="entry name" value="ADP-ribosylation"/>
    <property type="match status" value="1"/>
</dbReference>
<sequence>MVLPVKPVHAVQPVYPIIMRAAKHLIGIAEVHGITKNGIAETQKAIKSLIKENCGSRVISSEYTAFFSGDERQQIVDLCEKHQLKVEIDKTKITIDGHNADILESIVELNSMLQAAKGREDRKQEETQLKKSVQWEFVNGEADQSYDQSLNYNLEKAYQDKKKTLVCKKNGELCTFDFNKMQEKDSKGNVMDIKRRHLEAAMFELPKNWTNMKNQEVLMVVLQSGTTEYKDVAETFRKSCDKTIVDIVKIERIQNRKLWQSYSVRKDAAGRKNPGLKVEQVLYHGTTKEISQKVNKTGFNRSFCGRNATYFGKGTYFALNASYSCGNKYSNPDSDGCKYIYQARVITAKKCRGVQDMLEPAPVNAQIDSADLCDCAVDDVTKPFIFVIFCDDGAYPEYLITFKTRIA</sequence>
<evidence type="ECO:0000256" key="3">
    <source>
        <dbReference type="ARBA" id="ARBA00022679"/>
    </source>
</evidence>
<dbReference type="EC" id="2.4.2.-" evidence="7"/>
<reference evidence="9 10" key="1">
    <citation type="journal article" date="2018" name="Nat. Ecol. Evol.">
        <title>Shark genomes provide insights into elasmobranch evolution and the origin of vertebrates.</title>
        <authorList>
            <person name="Hara Y"/>
            <person name="Yamaguchi K"/>
            <person name="Onimaru K"/>
            <person name="Kadota M"/>
            <person name="Koyanagi M"/>
            <person name="Keeley SD"/>
            <person name="Tatsumi K"/>
            <person name="Tanaka K"/>
            <person name="Motone F"/>
            <person name="Kageyama Y"/>
            <person name="Nozu R"/>
            <person name="Adachi N"/>
            <person name="Nishimura O"/>
            <person name="Nakagawa R"/>
            <person name="Tanegashima C"/>
            <person name="Kiyatake I"/>
            <person name="Matsumoto R"/>
            <person name="Murakumo K"/>
            <person name="Nishida K"/>
            <person name="Terakita A"/>
            <person name="Kuratani S"/>
            <person name="Sato K"/>
            <person name="Hyodo S Kuraku.S."/>
        </authorList>
    </citation>
    <scope>NUCLEOTIDE SEQUENCE [LARGE SCALE GENOMIC DNA]</scope>
</reference>
<evidence type="ECO:0000259" key="8">
    <source>
        <dbReference type="PROSITE" id="PS51059"/>
    </source>
</evidence>
<dbReference type="GO" id="GO:0003714">
    <property type="term" value="F:transcription corepressor activity"/>
    <property type="evidence" value="ECO:0007669"/>
    <property type="project" value="TreeGrafter"/>
</dbReference>
<keyword evidence="3 7" id="KW-0808">Transferase</keyword>
<dbReference type="Gene3D" id="3.90.228.10">
    <property type="match status" value="1"/>
</dbReference>
<evidence type="ECO:0000256" key="2">
    <source>
        <dbReference type="ARBA" id="ARBA00022676"/>
    </source>
</evidence>
<dbReference type="AlphaFoldDB" id="A0A401PI45"/>
<dbReference type="STRING" id="75743.A0A401PI45"/>
<dbReference type="InterPro" id="IPR012317">
    <property type="entry name" value="Poly(ADP-ribose)pol_cat_dom"/>
</dbReference>
<dbReference type="InterPro" id="IPR037197">
    <property type="entry name" value="WWE_dom_sf"/>
</dbReference>
<organism evidence="9 10">
    <name type="scientific">Scyliorhinus torazame</name>
    <name type="common">Cloudy catshark</name>
    <name type="synonym">Catulus torazame</name>
    <dbReference type="NCBI Taxonomy" id="75743"/>
    <lineage>
        <taxon>Eukaryota</taxon>
        <taxon>Metazoa</taxon>
        <taxon>Chordata</taxon>
        <taxon>Craniata</taxon>
        <taxon>Vertebrata</taxon>
        <taxon>Chondrichthyes</taxon>
        <taxon>Elasmobranchii</taxon>
        <taxon>Galeomorphii</taxon>
        <taxon>Galeoidea</taxon>
        <taxon>Carcharhiniformes</taxon>
        <taxon>Scyliorhinidae</taxon>
        <taxon>Scyliorhinus</taxon>
    </lineage>
</organism>
<name>A0A401PI45_SCYTO</name>
<keyword evidence="5" id="KW-0539">Nucleus</keyword>
<dbReference type="Pfam" id="PF02825">
    <property type="entry name" value="WWE"/>
    <property type="match status" value="1"/>
</dbReference>
<evidence type="ECO:0000313" key="10">
    <source>
        <dbReference type="Proteomes" id="UP000288216"/>
    </source>
</evidence>
<dbReference type="Pfam" id="PF00644">
    <property type="entry name" value="PARP"/>
    <property type="match status" value="1"/>
</dbReference>